<feature type="transmembrane region" description="Helical" evidence="2">
    <location>
        <begin position="12"/>
        <end position="38"/>
    </location>
</feature>
<keyword evidence="4" id="KW-0808">Transferase</keyword>
<dbReference type="PANTHER" id="PTHR30576:SF20">
    <property type="entry name" value="QUINOVOSAMINEPHOSPHOTRANSFERAE-RELATED"/>
    <property type="match status" value="1"/>
</dbReference>
<sequence length="196" mass="22543">MISKSQLKVKRIFDVLLALMCLPLLIVPILLLVLIATIDTKKWGVYSQCRVGQYGKLFRIYKIRTLGDGEHQLGQLDNSASSIGKFLRQTKLNELPQLYNVLIGDMSFVGPRPDLQGFADELIGDDRIILEVKPGITGPATLKYRHEERVLERQNNPKHYNRTIIWVDKVKINKNYVQNYSFYLDLTLILKSILNK</sequence>
<comment type="similarity">
    <text evidence="1">Belongs to the bacterial sugar transferase family.</text>
</comment>
<dbReference type="AlphaFoldDB" id="A0A1G8FW69"/>
<keyword evidence="2" id="KW-0812">Transmembrane</keyword>
<dbReference type="STRING" id="262004.SAMN04489796_10515"/>
<dbReference type="Pfam" id="PF02397">
    <property type="entry name" value="Bac_transf"/>
    <property type="match status" value="1"/>
</dbReference>
<gene>
    <name evidence="4" type="ORF">SAMN04489796_10515</name>
</gene>
<keyword evidence="5" id="KW-1185">Reference proteome</keyword>
<reference evidence="5" key="1">
    <citation type="submission" date="2016-10" db="EMBL/GenBank/DDBJ databases">
        <authorList>
            <person name="Varghese N."/>
            <person name="Submissions S."/>
        </authorList>
    </citation>
    <scope>NUCLEOTIDE SEQUENCE [LARGE SCALE GENOMIC DNA]</scope>
    <source>
        <strain evidence="5">DSM 15363</strain>
    </source>
</reference>
<dbReference type="PANTHER" id="PTHR30576">
    <property type="entry name" value="COLANIC BIOSYNTHESIS UDP-GLUCOSE LIPID CARRIER TRANSFERASE"/>
    <property type="match status" value="1"/>
</dbReference>
<protein>
    <submittedName>
        <fullName evidence="4">Sugar transferase involved in LPS biosynthesis (Colanic, teichoic acid)</fullName>
    </submittedName>
</protein>
<dbReference type="EMBL" id="FNCZ01000005">
    <property type="protein sequence ID" value="SDH86404.1"/>
    <property type="molecule type" value="Genomic_DNA"/>
</dbReference>
<evidence type="ECO:0000313" key="4">
    <source>
        <dbReference type="EMBL" id="SDH86404.1"/>
    </source>
</evidence>
<evidence type="ECO:0000256" key="1">
    <source>
        <dbReference type="ARBA" id="ARBA00006464"/>
    </source>
</evidence>
<name>A0A1G8FW69_9FLAO</name>
<dbReference type="InterPro" id="IPR003362">
    <property type="entry name" value="Bact_transf"/>
</dbReference>
<evidence type="ECO:0000259" key="3">
    <source>
        <dbReference type="Pfam" id="PF02397"/>
    </source>
</evidence>
<organism evidence="4 5">
    <name type="scientific">Winogradskyella thalassocola</name>
    <dbReference type="NCBI Taxonomy" id="262004"/>
    <lineage>
        <taxon>Bacteria</taxon>
        <taxon>Pseudomonadati</taxon>
        <taxon>Bacteroidota</taxon>
        <taxon>Flavobacteriia</taxon>
        <taxon>Flavobacteriales</taxon>
        <taxon>Flavobacteriaceae</taxon>
        <taxon>Winogradskyella</taxon>
    </lineage>
</organism>
<dbReference type="Proteomes" id="UP000199492">
    <property type="component" value="Unassembled WGS sequence"/>
</dbReference>
<dbReference type="GO" id="GO:0016780">
    <property type="term" value="F:phosphotransferase activity, for other substituted phosphate groups"/>
    <property type="evidence" value="ECO:0007669"/>
    <property type="project" value="TreeGrafter"/>
</dbReference>
<feature type="domain" description="Bacterial sugar transferase" evidence="3">
    <location>
        <begin position="10"/>
        <end position="193"/>
    </location>
</feature>
<evidence type="ECO:0000256" key="2">
    <source>
        <dbReference type="SAM" id="Phobius"/>
    </source>
</evidence>
<dbReference type="RefSeq" id="WP_092468544.1">
    <property type="nucleotide sequence ID" value="NZ_FNCZ01000005.1"/>
</dbReference>
<evidence type="ECO:0000313" key="5">
    <source>
        <dbReference type="Proteomes" id="UP000199492"/>
    </source>
</evidence>
<proteinExistence type="inferred from homology"/>
<keyword evidence="2" id="KW-1133">Transmembrane helix</keyword>
<accession>A0A1G8FW69</accession>
<keyword evidence="2" id="KW-0472">Membrane</keyword>
<dbReference type="OrthoDB" id="9808602at2"/>